<gene>
    <name evidence="2" type="ORF">ACFPQ3_10640</name>
</gene>
<feature type="chain" id="PRO_5047540226" description="Lipoprotein" evidence="1">
    <location>
        <begin position="21"/>
        <end position="147"/>
    </location>
</feature>
<accession>A0ABW0UEL0</accession>
<evidence type="ECO:0000313" key="2">
    <source>
        <dbReference type="EMBL" id="MFC5631986.1"/>
    </source>
</evidence>
<sequence>MKTVKVIALLLFAISLTACSTSEIVNDTIKDVNQTIIEVSSEVIEELNIVELFALTDERKAFNLEKPFTGEVYLLAAREQLSEMERYNFTLGDNMSFQEIVEESDDDFNIRYGGKTYFSVKKIEVSEMKEISIDTSWEKTILVVLRN</sequence>
<comment type="caution">
    <text evidence="2">The sequence shown here is derived from an EMBL/GenBank/DDBJ whole genome shotgun (WGS) entry which is preliminary data.</text>
</comment>
<dbReference type="PROSITE" id="PS51257">
    <property type="entry name" value="PROKAR_LIPOPROTEIN"/>
    <property type="match status" value="1"/>
</dbReference>
<protein>
    <recommendedName>
        <fullName evidence="4">Lipoprotein</fullName>
    </recommendedName>
</protein>
<keyword evidence="3" id="KW-1185">Reference proteome</keyword>
<organism evidence="2 3">
    <name type="scientific">Streptococcus caledonicus</name>
    <dbReference type="NCBI Taxonomy" id="2614158"/>
    <lineage>
        <taxon>Bacteria</taxon>
        <taxon>Bacillati</taxon>
        <taxon>Bacillota</taxon>
        <taxon>Bacilli</taxon>
        <taxon>Lactobacillales</taxon>
        <taxon>Streptococcaceae</taxon>
        <taxon>Streptococcus</taxon>
    </lineage>
</organism>
<evidence type="ECO:0000256" key="1">
    <source>
        <dbReference type="SAM" id="SignalP"/>
    </source>
</evidence>
<reference evidence="3" key="1">
    <citation type="journal article" date="2019" name="Int. J. Syst. Evol. Microbiol.">
        <title>The Global Catalogue of Microorganisms (GCM) 10K type strain sequencing project: providing services to taxonomists for standard genome sequencing and annotation.</title>
        <authorList>
            <consortium name="The Broad Institute Genomics Platform"/>
            <consortium name="The Broad Institute Genome Sequencing Center for Infectious Disease"/>
            <person name="Wu L."/>
            <person name="Ma J."/>
        </authorList>
    </citation>
    <scope>NUCLEOTIDE SEQUENCE [LARGE SCALE GENOMIC DNA]</scope>
    <source>
        <strain evidence="3">DT43</strain>
    </source>
</reference>
<proteinExistence type="predicted"/>
<dbReference type="Proteomes" id="UP001596110">
    <property type="component" value="Unassembled WGS sequence"/>
</dbReference>
<dbReference type="RefSeq" id="WP_156805625.1">
    <property type="nucleotide sequence ID" value="NZ_JBHSOJ010000031.1"/>
</dbReference>
<keyword evidence="1" id="KW-0732">Signal</keyword>
<dbReference type="EMBL" id="JBHSOJ010000031">
    <property type="protein sequence ID" value="MFC5631986.1"/>
    <property type="molecule type" value="Genomic_DNA"/>
</dbReference>
<feature type="signal peptide" evidence="1">
    <location>
        <begin position="1"/>
        <end position="20"/>
    </location>
</feature>
<name>A0ABW0UEL0_9STRE</name>
<evidence type="ECO:0000313" key="3">
    <source>
        <dbReference type="Proteomes" id="UP001596110"/>
    </source>
</evidence>
<evidence type="ECO:0008006" key="4">
    <source>
        <dbReference type="Google" id="ProtNLM"/>
    </source>
</evidence>